<keyword evidence="7 10" id="KW-0574">Periplasm</keyword>
<dbReference type="PANTHER" id="PTHR35869">
    <property type="entry name" value="OUTER-MEMBRANE LIPOPROTEIN CARRIER PROTEIN"/>
    <property type="match status" value="1"/>
</dbReference>
<keyword evidence="5 10" id="KW-0813">Transport</keyword>
<dbReference type="GO" id="GO:0044874">
    <property type="term" value="P:lipoprotein localization to outer membrane"/>
    <property type="evidence" value="ECO:0007669"/>
    <property type="project" value="UniProtKB-UniRule"/>
</dbReference>
<keyword evidence="8 10" id="KW-0653">Protein transport</keyword>
<evidence type="ECO:0000256" key="3">
    <source>
        <dbReference type="ARBA" id="ARBA00011245"/>
    </source>
</evidence>
<dbReference type="CDD" id="cd16325">
    <property type="entry name" value="LolA"/>
    <property type="match status" value="1"/>
</dbReference>
<evidence type="ECO:0000256" key="10">
    <source>
        <dbReference type="HAMAP-Rule" id="MF_00240"/>
    </source>
</evidence>
<gene>
    <name evidence="10" type="primary">lolA</name>
    <name evidence="11" type="ORF">HELGO_WM30626</name>
</gene>
<evidence type="ECO:0000313" key="11">
    <source>
        <dbReference type="EMBL" id="CAA6804221.1"/>
    </source>
</evidence>
<dbReference type="EMBL" id="CACVAV010000070">
    <property type="protein sequence ID" value="CAA6804221.1"/>
    <property type="molecule type" value="Genomic_DNA"/>
</dbReference>
<dbReference type="HAMAP" id="MF_00240">
    <property type="entry name" value="LolA"/>
    <property type="match status" value="1"/>
</dbReference>
<dbReference type="Pfam" id="PF03548">
    <property type="entry name" value="LolA"/>
    <property type="match status" value="1"/>
</dbReference>
<keyword evidence="9 10" id="KW-0143">Chaperone</keyword>
<comment type="subcellular location">
    <subcellularLocation>
        <location evidence="1 10">Periplasm</location>
    </subcellularLocation>
</comment>
<dbReference type="InterPro" id="IPR004564">
    <property type="entry name" value="OM_lipoprot_carrier_LolA-like"/>
</dbReference>
<comment type="function">
    <text evidence="10">Participates in the translocation of lipoproteins from the inner membrane to the outer membrane. Only forms a complex with a lipoprotein if the residue after the N-terminal Cys is not an aspartate (The Asp acts as a targeting signal to indicate that the lipoprotein should stay in the inner membrane).</text>
</comment>
<dbReference type="PANTHER" id="PTHR35869:SF1">
    <property type="entry name" value="OUTER-MEMBRANE LIPOPROTEIN CARRIER PROTEIN"/>
    <property type="match status" value="1"/>
</dbReference>
<dbReference type="GO" id="GO:0030288">
    <property type="term" value="C:outer membrane-bounded periplasmic space"/>
    <property type="evidence" value="ECO:0007669"/>
    <property type="project" value="TreeGrafter"/>
</dbReference>
<accession>A0A6S6S789</accession>
<comment type="similarity">
    <text evidence="2 10">Belongs to the LolA family.</text>
</comment>
<comment type="subunit">
    <text evidence="3 10">Monomer.</text>
</comment>
<sequence precursor="true">MLNKATMLTVLIFISSIMQSAWAEEGRQKLNDFFTTMNTMQSGFTQEVFDERGQLKQKSSGMVFVQRPGRFRWQYSAPNTHLIVADGKNVWEHDIELEQVTVKPSQQALSAAPIGMLMNKQPVEKQFKVTEMQMQDSNLEWFKLTPHKRDSGFSSMNLGVNKTGIQEMVLEDNLGQQTYIRFQGMKLNIPIDVNRFQFQLPANADLIGKPS</sequence>
<feature type="chain" id="PRO_5028545840" description="Outer-membrane lipoprotein carrier protein" evidence="10">
    <location>
        <begin position="24"/>
        <end position="211"/>
    </location>
</feature>
<keyword evidence="6 10" id="KW-0732">Signal</keyword>
<keyword evidence="11" id="KW-0449">Lipoprotein</keyword>
<evidence type="ECO:0000256" key="1">
    <source>
        <dbReference type="ARBA" id="ARBA00004418"/>
    </source>
</evidence>
<dbReference type="Gene3D" id="2.50.20.10">
    <property type="entry name" value="Lipoprotein localisation LolA/LolB/LppX"/>
    <property type="match status" value="1"/>
</dbReference>
<reference evidence="11" key="1">
    <citation type="submission" date="2020-01" db="EMBL/GenBank/DDBJ databases">
        <authorList>
            <person name="Meier V. D."/>
            <person name="Meier V D."/>
        </authorList>
    </citation>
    <scope>NUCLEOTIDE SEQUENCE</scope>
    <source>
        <strain evidence="11">HLG_WM_MAG_08</strain>
    </source>
</reference>
<evidence type="ECO:0000256" key="9">
    <source>
        <dbReference type="ARBA" id="ARBA00023186"/>
    </source>
</evidence>
<dbReference type="AlphaFoldDB" id="A0A6S6S789"/>
<dbReference type="InterPro" id="IPR018323">
    <property type="entry name" value="OM_lipoprot_carrier_LolA_Pbac"/>
</dbReference>
<evidence type="ECO:0000256" key="6">
    <source>
        <dbReference type="ARBA" id="ARBA00022729"/>
    </source>
</evidence>
<dbReference type="SUPFAM" id="SSF89392">
    <property type="entry name" value="Prokaryotic lipoproteins and lipoprotein localization factors"/>
    <property type="match status" value="1"/>
</dbReference>
<evidence type="ECO:0000256" key="4">
    <source>
        <dbReference type="ARBA" id="ARBA00014035"/>
    </source>
</evidence>
<organism evidence="11">
    <name type="scientific">uncultured Thiotrichaceae bacterium</name>
    <dbReference type="NCBI Taxonomy" id="298394"/>
    <lineage>
        <taxon>Bacteria</taxon>
        <taxon>Pseudomonadati</taxon>
        <taxon>Pseudomonadota</taxon>
        <taxon>Gammaproteobacteria</taxon>
        <taxon>Thiotrichales</taxon>
        <taxon>Thiotrichaceae</taxon>
        <taxon>environmental samples</taxon>
    </lineage>
</organism>
<dbReference type="InterPro" id="IPR029046">
    <property type="entry name" value="LolA/LolB/LppX"/>
</dbReference>
<name>A0A6S6S789_9GAMM</name>
<proteinExistence type="inferred from homology"/>
<dbReference type="GO" id="GO:0042953">
    <property type="term" value="P:lipoprotein transport"/>
    <property type="evidence" value="ECO:0007669"/>
    <property type="project" value="InterPro"/>
</dbReference>
<evidence type="ECO:0000256" key="8">
    <source>
        <dbReference type="ARBA" id="ARBA00022927"/>
    </source>
</evidence>
<feature type="signal peptide" evidence="10">
    <location>
        <begin position="1"/>
        <end position="23"/>
    </location>
</feature>
<evidence type="ECO:0000256" key="5">
    <source>
        <dbReference type="ARBA" id="ARBA00022448"/>
    </source>
</evidence>
<evidence type="ECO:0000256" key="2">
    <source>
        <dbReference type="ARBA" id="ARBA00007615"/>
    </source>
</evidence>
<dbReference type="NCBIfam" id="TIGR00547">
    <property type="entry name" value="lolA"/>
    <property type="match status" value="1"/>
</dbReference>
<protein>
    <recommendedName>
        <fullName evidence="4 10">Outer-membrane lipoprotein carrier protein</fullName>
    </recommendedName>
</protein>
<evidence type="ECO:0000256" key="7">
    <source>
        <dbReference type="ARBA" id="ARBA00022764"/>
    </source>
</evidence>